<name>A0A418WR25_9SPHN</name>
<comment type="caution">
    <text evidence="2">The sequence shown here is derived from an EMBL/GenBank/DDBJ whole genome shotgun (WGS) entry which is preliminary data.</text>
</comment>
<dbReference type="Pfam" id="PF10082">
    <property type="entry name" value="BBP2_2"/>
    <property type="match status" value="1"/>
</dbReference>
<organism evidence="2 3">
    <name type="scientific">Sphingomonas cavernae</name>
    <dbReference type="NCBI Taxonomy" id="2320861"/>
    <lineage>
        <taxon>Bacteria</taxon>
        <taxon>Pseudomonadati</taxon>
        <taxon>Pseudomonadota</taxon>
        <taxon>Alphaproteobacteria</taxon>
        <taxon>Sphingomonadales</taxon>
        <taxon>Sphingomonadaceae</taxon>
        <taxon>Sphingomonas</taxon>
    </lineage>
</organism>
<dbReference type="EMBL" id="QYUM01000002">
    <property type="protein sequence ID" value="RJF93646.1"/>
    <property type="molecule type" value="Genomic_DNA"/>
</dbReference>
<dbReference type="Proteomes" id="UP000286100">
    <property type="component" value="Unassembled WGS sequence"/>
</dbReference>
<evidence type="ECO:0008006" key="4">
    <source>
        <dbReference type="Google" id="ProtNLM"/>
    </source>
</evidence>
<keyword evidence="3" id="KW-1185">Reference proteome</keyword>
<gene>
    <name evidence="2" type="ORF">D3876_04900</name>
</gene>
<dbReference type="OrthoDB" id="7406066at2"/>
<keyword evidence="1" id="KW-0732">Signal</keyword>
<feature type="signal peptide" evidence="1">
    <location>
        <begin position="1"/>
        <end position="26"/>
    </location>
</feature>
<evidence type="ECO:0000256" key="1">
    <source>
        <dbReference type="SAM" id="SignalP"/>
    </source>
</evidence>
<dbReference type="AlphaFoldDB" id="A0A418WR25"/>
<accession>A0A418WR25</accession>
<dbReference type="RefSeq" id="WP_119760002.1">
    <property type="nucleotide sequence ID" value="NZ_QYUM01000002.1"/>
</dbReference>
<reference evidence="2 3" key="1">
    <citation type="submission" date="2018-09" db="EMBL/GenBank/DDBJ databases">
        <authorList>
            <person name="Zhu H."/>
        </authorList>
    </citation>
    <scope>NUCLEOTIDE SEQUENCE [LARGE SCALE GENOMIC DNA]</scope>
    <source>
        <strain evidence="2 3">K2R01-6</strain>
    </source>
</reference>
<evidence type="ECO:0000313" key="3">
    <source>
        <dbReference type="Proteomes" id="UP000286100"/>
    </source>
</evidence>
<proteinExistence type="predicted"/>
<evidence type="ECO:0000313" key="2">
    <source>
        <dbReference type="EMBL" id="RJF93646.1"/>
    </source>
</evidence>
<dbReference type="InterPro" id="IPR011250">
    <property type="entry name" value="OMP/PagP_B-barrel"/>
</dbReference>
<sequence length="411" mass="45032">MTWAARLLSALAAGTAAILIAPAAQAQRADEDEPISELPRPGYEPRNLRIGTAILSPEAEFGATYDDNIFATATAADDDVVFRLAPRARLTQQTPHLNLRMDAYASILRYAENGSEDTESYGISSSAQYRRDVHTLSGTFRYDRSFERRTDPEADFNLARPPSEIDLASAELRYAYRPGRFGVQLSAGADKANYLPQVDADRDQTSYRGAVRAFIEVSGGMDAFVEGFATKRDARTPVDRNGVDRDASTYGGNVGVQLDIADRVKGDIGLGVFRAEYQDPTITDRTGFSASGRIVWRPRVRTAITGQVFSGDVATIRGGASSRTDTSASLRVDQEVRHNLLMHAQLGVLDTKYRGLNGRNMTTLSGGVGAEYLINRSLSVKVDASYMDRSANQVTDEFNKFRLGVALRVRY</sequence>
<dbReference type="InterPro" id="IPR018759">
    <property type="entry name" value="BBP2_2"/>
</dbReference>
<feature type="chain" id="PRO_5019121780" description="Outer membrane beta-barrel protein" evidence="1">
    <location>
        <begin position="27"/>
        <end position="411"/>
    </location>
</feature>
<dbReference type="SUPFAM" id="SSF56925">
    <property type="entry name" value="OMPA-like"/>
    <property type="match status" value="1"/>
</dbReference>
<protein>
    <recommendedName>
        <fullName evidence="4">Outer membrane beta-barrel protein</fullName>
    </recommendedName>
</protein>